<dbReference type="InParanoid" id="C1F1M3"/>
<dbReference type="EMBL" id="CP001472">
    <property type="protein sequence ID" value="ACO33954.1"/>
    <property type="molecule type" value="Genomic_DNA"/>
</dbReference>
<evidence type="ECO:0000259" key="1">
    <source>
        <dbReference type="Pfam" id="PF12867"/>
    </source>
</evidence>
<sequence length="189" mass="20289">MIHPQPSAAATAVTHTPAQPEPWLRGTLTEVPPVARAVLHALQLAQEDIAHWCGSLTTEELHATPFGLTPVAFHIRHIGRSLDRLLTYAEGHQLSVPQKAALNVELEPGADASLIFQEFSMACEEAILRIHALATTDPGQERGVGRKALPTTVGGLLVHCADHTQRHTGQAVTTAKLLLALREAKSSHS</sequence>
<accession>C1F1M3</accession>
<dbReference type="Pfam" id="PF12867">
    <property type="entry name" value="DinB_2"/>
    <property type="match status" value="1"/>
</dbReference>
<proteinExistence type="predicted"/>
<dbReference type="SUPFAM" id="SSF109854">
    <property type="entry name" value="DinB/YfiT-like putative metalloenzymes"/>
    <property type="match status" value="1"/>
</dbReference>
<dbReference type="InterPro" id="IPR024775">
    <property type="entry name" value="DinB-like"/>
</dbReference>
<dbReference type="Proteomes" id="UP000002207">
    <property type="component" value="Chromosome"/>
</dbReference>
<dbReference type="OrthoDB" id="116753at2"/>
<protein>
    <recommendedName>
        <fullName evidence="1">DinB-like domain-containing protein</fullName>
    </recommendedName>
</protein>
<keyword evidence="3" id="KW-1185">Reference proteome</keyword>
<dbReference type="KEGG" id="aca:ACP_0624"/>
<dbReference type="AlphaFoldDB" id="C1F1M3"/>
<dbReference type="InterPro" id="IPR034660">
    <property type="entry name" value="DinB/YfiT-like"/>
</dbReference>
<organism evidence="2 3">
    <name type="scientific">Acidobacterium capsulatum (strain ATCC 51196 / DSM 11244 / BCRC 80197 / JCM 7670 / NBRC 15755 / NCIMB 13165 / 161)</name>
    <dbReference type="NCBI Taxonomy" id="240015"/>
    <lineage>
        <taxon>Bacteria</taxon>
        <taxon>Pseudomonadati</taxon>
        <taxon>Acidobacteriota</taxon>
        <taxon>Terriglobia</taxon>
        <taxon>Terriglobales</taxon>
        <taxon>Acidobacteriaceae</taxon>
        <taxon>Acidobacterium</taxon>
    </lineage>
</organism>
<dbReference type="eggNOG" id="COG2318">
    <property type="taxonomic scope" value="Bacteria"/>
</dbReference>
<evidence type="ECO:0000313" key="3">
    <source>
        <dbReference type="Proteomes" id="UP000002207"/>
    </source>
</evidence>
<dbReference type="STRING" id="240015.ACP_0624"/>
<gene>
    <name evidence="2" type="ordered locus">ACP_0624</name>
</gene>
<dbReference type="HOGENOM" id="CLU_1561020_0_0_0"/>
<feature type="domain" description="DinB-like" evidence="1">
    <location>
        <begin position="42"/>
        <end position="171"/>
    </location>
</feature>
<evidence type="ECO:0000313" key="2">
    <source>
        <dbReference type="EMBL" id="ACO33954.1"/>
    </source>
</evidence>
<name>C1F1M3_ACIC5</name>
<dbReference type="RefSeq" id="WP_015895809.1">
    <property type="nucleotide sequence ID" value="NC_012483.1"/>
</dbReference>
<reference evidence="2 3" key="1">
    <citation type="journal article" date="2009" name="Appl. Environ. Microbiol.">
        <title>Three genomes from the phylum Acidobacteria provide insight into the lifestyles of these microorganisms in soils.</title>
        <authorList>
            <person name="Ward N.L."/>
            <person name="Challacombe J.F."/>
            <person name="Janssen P.H."/>
            <person name="Henrissat B."/>
            <person name="Coutinho P.M."/>
            <person name="Wu M."/>
            <person name="Xie G."/>
            <person name="Haft D.H."/>
            <person name="Sait M."/>
            <person name="Badger J."/>
            <person name="Barabote R.D."/>
            <person name="Bradley B."/>
            <person name="Brettin T.S."/>
            <person name="Brinkac L.M."/>
            <person name="Bruce D."/>
            <person name="Creasy T."/>
            <person name="Daugherty S.C."/>
            <person name="Davidsen T.M."/>
            <person name="DeBoy R.T."/>
            <person name="Detter J.C."/>
            <person name="Dodson R.J."/>
            <person name="Durkin A.S."/>
            <person name="Ganapathy A."/>
            <person name="Gwinn-Giglio M."/>
            <person name="Han C.S."/>
            <person name="Khouri H."/>
            <person name="Kiss H."/>
            <person name="Kothari S.P."/>
            <person name="Madupu R."/>
            <person name="Nelson K.E."/>
            <person name="Nelson W.C."/>
            <person name="Paulsen I."/>
            <person name="Penn K."/>
            <person name="Ren Q."/>
            <person name="Rosovitz M.J."/>
            <person name="Selengut J.D."/>
            <person name="Shrivastava S."/>
            <person name="Sullivan S.A."/>
            <person name="Tapia R."/>
            <person name="Thompson L.S."/>
            <person name="Watkins K.L."/>
            <person name="Yang Q."/>
            <person name="Yu C."/>
            <person name="Zafar N."/>
            <person name="Zhou L."/>
            <person name="Kuske C.R."/>
        </authorList>
    </citation>
    <scope>NUCLEOTIDE SEQUENCE [LARGE SCALE GENOMIC DNA]</scope>
    <source>
        <strain evidence="3">ATCC 51196 / DSM 11244 / BCRC 80197 / JCM 7670 / NBRC 15755 / NCIMB 13165 / 161</strain>
    </source>
</reference>
<dbReference type="Gene3D" id="1.20.120.450">
    <property type="entry name" value="dinb family like domain"/>
    <property type="match status" value="1"/>
</dbReference>